<feature type="non-terminal residue" evidence="1">
    <location>
        <position position="1"/>
    </location>
</feature>
<name>E2A6R0_CAMFO</name>
<sequence>YFIVEFGDNTIAMMPENWLNKDKTMTKWPPYKDDKKIVLAIDKMELPTSEWSSFDISRIISTADCYEIAVKKLKSAETCSDIDDVFINLKSRHSRAK</sequence>
<reference evidence="1 2" key="1">
    <citation type="journal article" date="2010" name="Science">
        <title>Genomic comparison of the ants Camponotus floridanus and Harpegnathos saltator.</title>
        <authorList>
            <person name="Bonasio R."/>
            <person name="Zhang G."/>
            <person name="Ye C."/>
            <person name="Mutti N.S."/>
            <person name="Fang X."/>
            <person name="Qin N."/>
            <person name="Donahue G."/>
            <person name="Yang P."/>
            <person name="Li Q."/>
            <person name="Li C."/>
            <person name="Zhang P."/>
            <person name="Huang Z."/>
            <person name="Berger S.L."/>
            <person name="Reinberg D."/>
            <person name="Wang J."/>
            <person name="Liebig J."/>
        </authorList>
    </citation>
    <scope>NUCLEOTIDE SEQUENCE [LARGE SCALE GENOMIC DNA]</scope>
    <source>
        <strain evidence="2">C129</strain>
    </source>
</reference>
<dbReference type="AlphaFoldDB" id="E2A6R0"/>
<keyword evidence="2" id="KW-1185">Reference proteome</keyword>
<dbReference type="Proteomes" id="UP000000311">
    <property type="component" value="Unassembled WGS sequence"/>
</dbReference>
<dbReference type="EMBL" id="GL437184">
    <property type="protein sequence ID" value="EFN70877.1"/>
    <property type="molecule type" value="Genomic_DNA"/>
</dbReference>
<feature type="non-terminal residue" evidence="1">
    <location>
        <position position="97"/>
    </location>
</feature>
<evidence type="ECO:0000313" key="1">
    <source>
        <dbReference type="EMBL" id="EFN70877.1"/>
    </source>
</evidence>
<gene>
    <name evidence="1" type="ORF">EAG_06575</name>
</gene>
<evidence type="ECO:0000313" key="2">
    <source>
        <dbReference type="Proteomes" id="UP000000311"/>
    </source>
</evidence>
<dbReference type="InParanoid" id="E2A6R0"/>
<proteinExistence type="predicted"/>
<organism evidence="2">
    <name type="scientific">Camponotus floridanus</name>
    <name type="common">Florida carpenter ant</name>
    <dbReference type="NCBI Taxonomy" id="104421"/>
    <lineage>
        <taxon>Eukaryota</taxon>
        <taxon>Metazoa</taxon>
        <taxon>Ecdysozoa</taxon>
        <taxon>Arthropoda</taxon>
        <taxon>Hexapoda</taxon>
        <taxon>Insecta</taxon>
        <taxon>Pterygota</taxon>
        <taxon>Neoptera</taxon>
        <taxon>Endopterygota</taxon>
        <taxon>Hymenoptera</taxon>
        <taxon>Apocrita</taxon>
        <taxon>Aculeata</taxon>
        <taxon>Formicoidea</taxon>
        <taxon>Formicidae</taxon>
        <taxon>Formicinae</taxon>
        <taxon>Camponotus</taxon>
    </lineage>
</organism>
<protein>
    <submittedName>
        <fullName evidence="1">Uncharacterized protein</fullName>
    </submittedName>
</protein>
<accession>E2A6R0</accession>